<dbReference type="eggNOG" id="ENOG502T8KY">
    <property type="taxonomic scope" value="Eukaryota"/>
</dbReference>
<feature type="compositionally biased region" description="Pro residues" evidence="1">
    <location>
        <begin position="87"/>
        <end position="105"/>
    </location>
</feature>
<reference evidence="3" key="1">
    <citation type="submission" date="2020-05" db="UniProtKB">
        <authorList>
            <consortium name="EnsemblMetazoa"/>
        </authorList>
    </citation>
    <scope>IDENTIFICATION</scope>
    <source>
        <strain evidence="3">Aabys</strain>
    </source>
</reference>
<dbReference type="KEGG" id="mde:101892477"/>
<dbReference type="AlphaFoldDB" id="A0A1I8N244"/>
<name>A0A1I8N244_MUSDO</name>
<proteinExistence type="predicted"/>
<evidence type="ECO:0000256" key="1">
    <source>
        <dbReference type="SAM" id="MobiDB-lite"/>
    </source>
</evidence>
<dbReference type="OrthoDB" id="8048553at2759"/>
<feature type="transmembrane region" description="Helical" evidence="2">
    <location>
        <begin position="9"/>
        <end position="27"/>
    </location>
</feature>
<gene>
    <name evidence="3" type="primary">101892477</name>
    <name evidence="5" type="synonym">LOC101892477</name>
</gene>
<keyword evidence="2" id="KW-1133">Transmembrane helix</keyword>
<dbReference type="GeneID" id="101892477"/>
<dbReference type="RefSeq" id="XP_005177881.1">
    <property type="nucleotide sequence ID" value="XM_005177824.3"/>
</dbReference>
<reference evidence="5" key="2">
    <citation type="submission" date="2025-04" db="UniProtKB">
        <authorList>
            <consortium name="RefSeq"/>
        </authorList>
    </citation>
    <scope>IDENTIFICATION</scope>
    <source>
        <strain evidence="5">Aabys</strain>
    </source>
</reference>
<protein>
    <submittedName>
        <fullName evidence="5">Proline-rich protein 11</fullName>
    </submittedName>
</protein>
<dbReference type="VEuPathDB" id="VectorBase:MDOA010741"/>
<evidence type="ECO:0000256" key="2">
    <source>
        <dbReference type="SAM" id="Phobius"/>
    </source>
</evidence>
<accession>A0A1I8N244</accession>
<keyword evidence="2" id="KW-0812">Transmembrane</keyword>
<keyword evidence="4" id="KW-1185">Reference proteome</keyword>
<organism evidence="3">
    <name type="scientific">Musca domestica</name>
    <name type="common">House fly</name>
    <dbReference type="NCBI Taxonomy" id="7370"/>
    <lineage>
        <taxon>Eukaryota</taxon>
        <taxon>Metazoa</taxon>
        <taxon>Ecdysozoa</taxon>
        <taxon>Arthropoda</taxon>
        <taxon>Hexapoda</taxon>
        <taxon>Insecta</taxon>
        <taxon>Pterygota</taxon>
        <taxon>Neoptera</taxon>
        <taxon>Endopterygota</taxon>
        <taxon>Diptera</taxon>
        <taxon>Brachycera</taxon>
        <taxon>Muscomorpha</taxon>
        <taxon>Muscoidea</taxon>
        <taxon>Muscidae</taxon>
        <taxon>Musca</taxon>
    </lineage>
</organism>
<evidence type="ECO:0000313" key="3">
    <source>
        <dbReference type="EnsemblMetazoa" id="MDOA010741-PA"/>
    </source>
</evidence>
<dbReference type="VEuPathDB" id="VectorBase:MDOMA2_009488"/>
<dbReference type="EnsemblMetazoa" id="MDOA010741-RA">
    <property type="protein sequence ID" value="MDOA010741-PA"/>
    <property type="gene ID" value="MDOA010741"/>
</dbReference>
<keyword evidence="2" id="KW-0472">Membrane</keyword>
<feature type="region of interest" description="Disordered" evidence="1">
    <location>
        <begin position="71"/>
        <end position="108"/>
    </location>
</feature>
<evidence type="ECO:0000313" key="5">
    <source>
        <dbReference type="RefSeq" id="XP_005177881.1"/>
    </source>
</evidence>
<dbReference type="STRING" id="7370.A0A1I8N244"/>
<sequence>MILAARKHLFATNIIFFFIIFVVQKFIQLFCIIEEKACKNANCPGDKRCDERCVVSTGVVPSPSAPQMAAAGLPLVKPSSSSNSIPSPTPTLTPTPSPPPSPTPPVRGLRLIPMAMRKNLRNFGFGEGHFQLFVEEKQRQKYISKSRLNAAVAEVKLNPN</sequence>
<dbReference type="Proteomes" id="UP001652621">
    <property type="component" value="Unplaced"/>
</dbReference>
<evidence type="ECO:0000313" key="4">
    <source>
        <dbReference type="Proteomes" id="UP001652621"/>
    </source>
</evidence>